<comment type="function">
    <text evidence="14">Required for disulfide bond formation in some periplasmic proteins. Acts by oxidizing the DsbA protein.</text>
</comment>
<evidence type="ECO:0000256" key="5">
    <source>
        <dbReference type="ARBA" id="ARBA00022519"/>
    </source>
</evidence>
<evidence type="ECO:0000256" key="12">
    <source>
        <dbReference type="ARBA" id="ARBA00023186"/>
    </source>
</evidence>
<keyword evidence="5" id="KW-0997">Cell inner membrane</keyword>
<evidence type="ECO:0000256" key="10">
    <source>
        <dbReference type="ARBA" id="ARBA00023136"/>
    </source>
</evidence>
<evidence type="ECO:0000313" key="16">
    <source>
        <dbReference type="EMBL" id="CAH0540668.1"/>
    </source>
</evidence>
<evidence type="ECO:0000256" key="2">
    <source>
        <dbReference type="ARBA" id="ARBA00008823"/>
    </source>
</evidence>
<evidence type="ECO:0000256" key="13">
    <source>
        <dbReference type="ARBA" id="ARBA00023284"/>
    </source>
</evidence>
<evidence type="ECO:0000256" key="11">
    <source>
        <dbReference type="ARBA" id="ARBA00023157"/>
    </source>
</evidence>
<organism evidence="16 17">
    <name type="scientific">Vibrio marisflavi CECT 7928</name>
    <dbReference type="NCBI Taxonomy" id="634439"/>
    <lineage>
        <taxon>Bacteria</taxon>
        <taxon>Pseudomonadati</taxon>
        <taxon>Pseudomonadota</taxon>
        <taxon>Gammaproteobacteria</taxon>
        <taxon>Vibrionales</taxon>
        <taxon>Vibrionaceae</taxon>
        <taxon>Vibrio</taxon>
    </lineage>
</organism>
<feature type="topological domain" description="Periplasmic" evidence="14">
    <location>
        <begin position="93"/>
        <end position="147"/>
    </location>
</feature>
<feature type="disulfide bond" description="Redox-active" evidence="14">
    <location>
        <begin position="107"/>
        <end position="133"/>
    </location>
</feature>
<protein>
    <recommendedName>
        <fullName evidence="14">Disulfide bond formation protein B</fullName>
    </recommendedName>
    <alternativeName>
        <fullName evidence="14">Disulfide oxidoreductase</fullName>
    </alternativeName>
</protein>
<evidence type="ECO:0000256" key="7">
    <source>
        <dbReference type="ARBA" id="ARBA00022982"/>
    </source>
</evidence>
<dbReference type="InterPro" id="IPR050183">
    <property type="entry name" value="DsbB"/>
</dbReference>
<accession>A0ABM9A7K7</accession>
<sequence>MSLLLSIKQFSKRRLSWSLLLLFTLFFEGSALFFQHVMHLDPCVMCVYERVSMLGIIIGALIGLINPKHFTFFWMGMVIWAASSAKGLSLAIEHVSIQLHPSIFNTCSLVPEFPSWLQLNQWFPWIFSASGECSKISWQFLTLSMPQWLIVIFAGNLIAIAIIFLSQFAKKSELSLR</sequence>
<dbReference type="Proteomes" id="UP000838748">
    <property type="component" value="Unassembled WGS sequence"/>
</dbReference>
<evidence type="ECO:0000256" key="8">
    <source>
        <dbReference type="ARBA" id="ARBA00022989"/>
    </source>
</evidence>
<gene>
    <name evidence="16" type="primary">dsbB_3</name>
    <name evidence="14" type="synonym">dsbB</name>
    <name evidence="16" type="ORF">VMF7928_03033</name>
</gene>
<keyword evidence="17" id="KW-1185">Reference proteome</keyword>
<evidence type="ECO:0000313" key="17">
    <source>
        <dbReference type="Proteomes" id="UP000838748"/>
    </source>
</evidence>
<evidence type="ECO:0000256" key="1">
    <source>
        <dbReference type="ARBA" id="ARBA00004429"/>
    </source>
</evidence>
<evidence type="ECO:0000256" key="14">
    <source>
        <dbReference type="HAMAP-Rule" id="MF_00286"/>
    </source>
</evidence>
<dbReference type="InterPro" id="IPR003752">
    <property type="entry name" value="DiS_bond_form_DsbB/BdbC"/>
</dbReference>
<keyword evidence="3 14" id="KW-0813">Transport</keyword>
<evidence type="ECO:0000256" key="9">
    <source>
        <dbReference type="ARBA" id="ARBA00023002"/>
    </source>
</evidence>
<feature type="transmembrane region" description="Helical" evidence="15">
    <location>
        <begin position="148"/>
        <end position="169"/>
    </location>
</feature>
<evidence type="ECO:0000256" key="6">
    <source>
        <dbReference type="ARBA" id="ARBA00022692"/>
    </source>
</evidence>
<dbReference type="InterPro" id="IPR023380">
    <property type="entry name" value="DsbB-like_sf"/>
</dbReference>
<feature type="disulfide bond" description="Redox-active" evidence="14">
    <location>
        <begin position="43"/>
        <end position="46"/>
    </location>
</feature>
<feature type="topological domain" description="Cytoplasmic" evidence="14">
    <location>
        <begin position="167"/>
        <end position="177"/>
    </location>
</feature>
<keyword evidence="13 14" id="KW-0676">Redox-active center</keyword>
<feature type="transmembrane region" description="Helical" evidence="15">
    <location>
        <begin position="47"/>
        <end position="65"/>
    </location>
</feature>
<proteinExistence type="inferred from homology"/>
<name>A0ABM9A7K7_9VIBR</name>
<keyword evidence="12 14" id="KW-0143">Chaperone</keyword>
<feature type="topological domain" description="Cytoplasmic" evidence="14">
    <location>
        <begin position="1"/>
        <end position="16"/>
    </location>
</feature>
<keyword evidence="7 14" id="KW-0249">Electron transport</keyword>
<dbReference type="SUPFAM" id="SSF158442">
    <property type="entry name" value="DsbB-like"/>
    <property type="match status" value="1"/>
</dbReference>
<dbReference type="EMBL" id="CAKLDM010000002">
    <property type="protein sequence ID" value="CAH0540668.1"/>
    <property type="molecule type" value="Genomic_DNA"/>
</dbReference>
<dbReference type="InterPro" id="IPR022920">
    <property type="entry name" value="Disulphide_bond_form_DsbB"/>
</dbReference>
<comment type="similarity">
    <text evidence="2 14">Belongs to the DsbB family.</text>
</comment>
<comment type="subcellular location">
    <subcellularLocation>
        <location evidence="1">Cell inner membrane</location>
        <topology evidence="1">Multi-pass membrane protein</topology>
    </subcellularLocation>
    <subcellularLocation>
        <location evidence="14">Cell membrane</location>
        <topology evidence="14">Multi-pass membrane protein</topology>
    </subcellularLocation>
</comment>
<dbReference type="PANTHER" id="PTHR36570">
    <property type="entry name" value="DISULFIDE BOND FORMATION PROTEIN B"/>
    <property type="match status" value="1"/>
</dbReference>
<dbReference type="HAMAP" id="MF_00286">
    <property type="entry name" value="DsbB"/>
    <property type="match status" value="1"/>
</dbReference>
<evidence type="ECO:0000256" key="4">
    <source>
        <dbReference type="ARBA" id="ARBA00022475"/>
    </source>
</evidence>
<keyword evidence="11 14" id="KW-1015">Disulfide bond</keyword>
<evidence type="ECO:0000256" key="3">
    <source>
        <dbReference type="ARBA" id="ARBA00022448"/>
    </source>
</evidence>
<keyword evidence="10 14" id="KW-0472">Membrane</keyword>
<dbReference type="Gene3D" id="1.20.1550.10">
    <property type="entry name" value="DsbB-like"/>
    <property type="match status" value="1"/>
</dbReference>
<evidence type="ECO:0000256" key="15">
    <source>
        <dbReference type="SAM" id="Phobius"/>
    </source>
</evidence>
<keyword evidence="9 14" id="KW-0560">Oxidoreductase</keyword>
<keyword evidence="6 14" id="KW-0812">Transmembrane</keyword>
<keyword evidence="4 14" id="KW-1003">Cell membrane</keyword>
<dbReference type="NCBIfam" id="NF002485">
    <property type="entry name" value="PRK01749.1"/>
    <property type="match status" value="1"/>
</dbReference>
<comment type="caution">
    <text evidence="16">The sequence shown here is derived from an EMBL/GenBank/DDBJ whole genome shotgun (WGS) entry which is preliminary data.</text>
</comment>
<dbReference type="RefSeq" id="WP_237362544.1">
    <property type="nucleotide sequence ID" value="NZ_CAKLDM010000002.1"/>
</dbReference>
<feature type="topological domain" description="Periplasmic" evidence="14">
    <location>
        <begin position="34"/>
        <end position="51"/>
    </location>
</feature>
<keyword evidence="8 14" id="KW-1133">Transmembrane helix</keyword>
<comment type="caution">
    <text evidence="14">Lacks conserved residue(s) required for the propagation of feature annotation.</text>
</comment>
<reference evidence="16" key="1">
    <citation type="submission" date="2021-11" db="EMBL/GenBank/DDBJ databases">
        <authorList>
            <person name="Rodrigo-Torres L."/>
            <person name="Arahal R. D."/>
            <person name="Lucena T."/>
        </authorList>
    </citation>
    <scope>NUCLEOTIDE SEQUENCE</scope>
    <source>
        <strain evidence="16">CECT 7928</strain>
    </source>
</reference>
<dbReference type="PANTHER" id="PTHR36570:SF2">
    <property type="entry name" value="DISULFIDE BOND FORMATION PROTEIN B"/>
    <property type="match status" value="1"/>
</dbReference>
<dbReference type="Pfam" id="PF02600">
    <property type="entry name" value="DsbB"/>
    <property type="match status" value="1"/>
</dbReference>